<evidence type="ECO:0000313" key="8">
    <source>
        <dbReference type="Proteomes" id="UP000186817"/>
    </source>
</evidence>
<reference evidence="7 8" key="1">
    <citation type="submission" date="2016-02" db="EMBL/GenBank/DDBJ databases">
        <title>Genome analysis of coral dinoflagellate symbionts highlights evolutionary adaptations to a symbiotic lifestyle.</title>
        <authorList>
            <person name="Aranda M."/>
            <person name="Li Y."/>
            <person name="Liew Y.J."/>
            <person name="Baumgarten S."/>
            <person name="Simakov O."/>
            <person name="Wilson M."/>
            <person name="Piel J."/>
            <person name="Ashoor H."/>
            <person name="Bougouffa S."/>
            <person name="Bajic V.B."/>
            <person name="Ryu T."/>
            <person name="Ravasi T."/>
            <person name="Bayer T."/>
            <person name="Micklem G."/>
            <person name="Kim H."/>
            <person name="Bhak J."/>
            <person name="Lajeunesse T.C."/>
            <person name="Voolstra C.R."/>
        </authorList>
    </citation>
    <scope>NUCLEOTIDE SEQUENCE [LARGE SCALE GENOMIC DNA]</scope>
    <source>
        <strain evidence="7 8">CCMP2467</strain>
    </source>
</reference>
<evidence type="ECO:0000256" key="1">
    <source>
        <dbReference type="ARBA" id="ARBA00007730"/>
    </source>
</evidence>
<dbReference type="EMBL" id="LSRX01001098">
    <property type="protein sequence ID" value="OLP83714.1"/>
    <property type="molecule type" value="Genomic_DNA"/>
</dbReference>
<name>A0A1Q9CLC0_SYMMI</name>
<dbReference type="GO" id="GO:0051213">
    <property type="term" value="F:dioxygenase activity"/>
    <property type="evidence" value="ECO:0007669"/>
    <property type="project" value="UniProtKB-KW"/>
</dbReference>
<feature type="transmembrane region" description="Helical" evidence="5">
    <location>
        <begin position="47"/>
        <end position="64"/>
    </location>
</feature>
<feature type="compositionally biased region" description="Basic and acidic residues" evidence="4">
    <location>
        <begin position="575"/>
        <end position="588"/>
    </location>
</feature>
<dbReference type="InterPro" id="IPR051821">
    <property type="entry name" value="Asp/Asn_beta-hydroxylase"/>
</dbReference>
<comment type="caution">
    <text evidence="7">The sequence shown here is derived from an EMBL/GenBank/DDBJ whole genome shotgun (WGS) entry which is preliminary data.</text>
</comment>
<evidence type="ECO:0000256" key="4">
    <source>
        <dbReference type="SAM" id="MobiDB-lite"/>
    </source>
</evidence>
<evidence type="ECO:0000259" key="6">
    <source>
        <dbReference type="Pfam" id="PF05118"/>
    </source>
</evidence>
<dbReference type="PANTHER" id="PTHR46332:SF5">
    <property type="entry name" value="ASPARTATE BETA-HYDROXYLASE DOMAIN CONTAINING 2"/>
    <property type="match status" value="1"/>
</dbReference>
<feature type="region of interest" description="Disordered" evidence="4">
    <location>
        <begin position="73"/>
        <end position="103"/>
    </location>
</feature>
<dbReference type="Proteomes" id="UP000186817">
    <property type="component" value="Unassembled WGS sequence"/>
</dbReference>
<evidence type="ECO:0000256" key="2">
    <source>
        <dbReference type="ARBA" id="ARBA00022964"/>
    </source>
</evidence>
<dbReference type="Pfam" id="PF05118">
    <property type="entry name" value="Asp_Arg_Hydrox"/>
    <property type="match status" value="1"/>
</dbReference>
<keyword evidence="5" id="KW-1133">Transmembrane helix</keyword>
<gene>
    <name evidence="7" type="primary">ASPH</name>
    <name evidence="7" type="ORF">AK812_SmicGene35499</name>
</gene>
<feature type="compositionally biased region" description="Polar residues" evidence="4">
    <location>
        <begin position="558"/>
        <end position="568"/>
    </location>
</feature>
<sequence length="786" mass="88131">MKGDNIQKEARHADILAELMAVRSTSDTYRPRAGKSKRRKDRREGRVLFAAVLQGLAIFFPTFHARRRGGGEISWKPCSGSAPAEQPEQPEQKRARRSPHEEVDEDIAAALDMQFGVAQLFQHQRANGGDVVICSEQHIDPEFSFPEKTFAIDYCNTIAHTSREWRRRQLGSSLDSTEGCVIPTRNLKWLANTCRAGCYSLLLTYVGRRGASTYIHELLASGAANLFSIVIVCTERTGRGGKADICNHFNIPTLLDDNDQAKDECYRKGKPWIYHITRDSPPGEGREVGVRIKSLHVGATPEQVMGVVHEVASETERSDPVLYGDNLSRLARMQLSPPRLVEVAVQPMSPVAKSKVMDKREAEDKSASELSKSKAFPVLNRVSAAKLIEQGDRAANYAPEPGQAKPFFVENVDSWRLRCPTASREEAVEVEEDDERTKDERLKEIARYHVQQRCESLMCSAQSINSLIAENGSKTQLRWLIVFRGDNVRDECGEYAICQEIRVTPTAISGVNLNLMYGGITLKHAPTPFLVDAALPERDWEVKGTFAREAPVVPCNSVQMKRSGSRPSGFQPYRDPVHPGGEDRKAKDGLGVEGVDRGMWNVLYLFLNHKQFEDNCARFPITVATIKDAFPRHYSHAFLSALTPGSHIVKHFGPSNRMLRVWLPLCGFDGFRLRVGDVILKPKAGEAFVWDHSFEHEAWHEGPETRVVLIVDIWHPDLTDAEVKFLRTLQSCRLRAGKALAELSAEMPKGPEEASYFEIVEKARSLLTTDDWWVVNAQRDPSTLPT</sequence>
<organism evidence="7 8">
    <name type="scientific">Symbiodinium microadriaticum</name>
    <name type="common">Dinoflagellate</name>
    <name type="synonym">Zooxanthella microadriatica</name>
    <dbReference type="NCBI Taxonomy" id="2951"/>
    <lineage>
        <taxon>Eukaryota</taxon>
        <taxon>Sar</taxon>
        <taxon>Alveolata</taxon>
        <taxon>Dinophyceae</taxon>
        <taxon>Suessiales</taxon>
        <taxon>Symbiodiniaceae</taxon>
        <taxon>Symbiodinium</taxon>
    </lineage>
</organism>
<feature type="domain" description="Aspartyl/asparaginy/proline hydroxylase" evidence="6">
    <location>
        <begin position="595"/>
        <end position="716"/>
    </location>
</feature>
<evidence type="ECO:0000313" key="7">
    <source>
        <dbReference type="EMBL" id="OLP83714.1"/>
    </source>
</evidence>
<dbReference type="Gene3D" id="2.60.120.330">
    <property type="entry name" value="B-lactam Antibiotic, Isopenicillin N Synthase, Chain"/>
    <property type="match status" value="1"/>
</dbReference>
<keyword evidence="2" id="KW-0223">Dioxygenase</keyword>
<dbReference type="SUPFAM" id="SSF51197">
    <property type="entry name" value="Clavaminate synthase-like"/>
    <property type="match status" value="1"/>
</dbReference>
<dbReference type="AlphaFoldDB" id="A0A1Q9CLC0"/>
<dbReference type="PANTHER" id="PTHR46332">
    <property type="entry name" value="ASPARTATE BETA-HYDROXYLASE DOMAIN-CONTAINING PROTEIN 2"/>
    <property type="match status" value="1"/>
</dbReference>
<keyword evidence="8" id="KW-1185">Reference proteome</keyword>
<accession>A0A1Q9CLC0</accession>
<keyword evidence="5" id="KW-0472">Membrane</keyword>
<feature type="compositionally biased region" description="Basic and acidic residues" evidence="4">
    <location>
        <begin position="90"/>
        <end position="101"/>
    </location>
</feature>
<comment type="similarity">
    <text evidence="1">Belongs to the aspartyl/asparaginyl beta-hydroxylase family.</text>
</comment>
<dbReference type="OrthoDB" id="438431at2759"/>
<dbReference type="GO" id="GO:0016020">
    <property type="term" value="C:membrane"/>
    <property type="evidence" value="ECO:0007669"/>
    <property type="project" value="TreeGrafter"/>
</dbReference>
<protein>
    <submittedName>
        <fullName evidence="7">Aspartyl/asparaginyl beta-hydroxylase</fullName>
    </submittedName>
</protein>
<feature type="region of interest" description="Disordered" evidence="4">
    <location>
        <begin position="558"/>
        <end position="588"/>
    </location>
</feature>
<proteinExistence type="inferred from homology"/>
<dbReference type="InterPro" id="IPR007803">
    <property type="entry name" value="Asp/Arg/Pro-Hydrxlase"/>
</dbReference>
<keyword evidence="3" id="KW-0560">Oxidoreductase</keyword>
<dbReference type="InterPro" id="IPR027443">
    <property type="entry name" value="IPNS-like_sf"/>
</dbReference>
<evidence type="ECO:0000256" key="3">
    <source>
        <dbReference type="ARBA" id="ARBA00023002"/>
    </source>
</evidence>
<keyword evidence="5" id="KW-0812">Transmembrane</keyword>
<evidence type="ECO:0000256" key="5">
    <source>
        <dbReference type="SAM" id="Phobius"/>
    </source>
</evidence>